<dbReference type="PROSITE" id="PS51387">
    <property type="entry name" value="FAD_PCMH"/>
    <property type="match status" value="1"/>
</dbReference>
<accession>A0ABN3DZG6</accession>
<dbReference type="InterPro" id="IPR016169">
    <property type="entry name" value="FAD-bd_PCMH_sub2"/>
</dbReference>
<gene>
    <name evidence="3" type="primary">aldO_1</name>
    <name evidence="3" type="ORF">GCM10010104_45930</name>
</gene>
<dbReference type="Gene3D" id="3.30.70.2520">
    <property type="match status" value="1"/>
</dbReference>
<dbReference type="InterPro" id="IPR016171">
    <property type="entry name" value="Vanillyl_alc_oxidase_C-sub2"/>
</dbReference>
<dbReference type="Gene3D" id="3.30.43.10">
    <property type="entry name" value="Uridine Diphospho-n-acetylenolpyruvylglucosamine Reductase, domain 2"/>
    <property type="match status" value="1"/>
</dbReference>
<organism evidence="3 4">
    <name type="scientific">Streptomyces indiaensis</name>
    <dbReference type="NCBI Taxonomy" id="284033"/>
    <lineage>
        <taxon>Bacteria</taxon>
        <taxon>Bacillati</taxon>
        <taxon>Actinomycetota</taxon>
        <taxon>Actinomycetes</taxon>
        <taxon>Kitasatosporales</taxon>
        <taxon>Streptomycetaceae</taxon>
        <taxon>Streptomyces</taxon>
    </lineage>
</organism>
<dbReference type="InterPro" id="IPR016166">
    <property type="entry name" value="FAD-bd_PCMH"/>
</dbReference>
<keyword evidence="4" id="KW-1185">Reference proteome</keyword>
<dbReference type="PIRSF" id="PIRSF000136">
    <property type="entry name" value="LGO_GLO"/>
    <property type="match status" value="1"/>
</dbReference>
<keyword evidence="1" id="KW-0560">Oxidoreductase</keyword>
<dbReference type="Pfam" id="PF04030">
    <property type="entry name" value="ALO"/>
    <property type="match status" value="1"/>
</dbReference>
<evidence type="ECO:0000313" key="4">
    <source>
        <dbReference type="Proteomes" id="UP001501474"/>
    </source>
</evidence>
<dbReference type="InterPro" id="IPR036318">
    <property type="entry name" value="FAD-bd_PCMH-like_sf"/>
</dbReference>
<reference evidence="3 4" key="1">
    <citation type="journal article" date="2019" name="Int. J. Syst. Evol. Microbiol.">
        <title>The Global Catalogue of Microorganisms (GCM) 10K type strain sequencing project: providing services to taxonomists for standard genome sequencing and annotation.</title>
        <authorList>
            <consortium name="The Broad Institute Genomics Platform"/>
            <consortium name="The Broad Institute Genome Sequencing Center for Infectious Disease"/>
            <person name="Wu L."/>
            <person name="Ma J."/>
        </authorList>
    </citation>
    <scope>NUCLEOTIDE SEQUENCE [LARGE SCALE GENOMIC DNA]</scope>
    <source>
        <strain evidence="3 4">JCM 3053</strain>
    </source>
</reference>
<comment type="caution">
    <text evidence="3">The sequence shown here is derived from an EMBL/GenBank/DDBJ whole genome shotgun (WGS) entry which is preliminary data.</text>
</comment>
<dbReference type="Gene3D" id="1.10.45.10">
    <property type="entry name" value="Vanillyl-alcohol Oxidase, Chain A, domain 4"/>
    <property type="match status" value="1"/>
</dbReference>
<evidence type="ECO:0000259" key="2">
    <source>
        <dbReference type="PROSITE" id="PS51387"/>
    </source>
</evidence>
<dbReference type="Gene3D" id="3.30.465.10">
    <property type="match status" value="1"/>
</dbReference>
<dbReference type="InterPro" id="IPR006094">
    <property type="entry name" value="Oxid_FAD_bind_N"/>
</dbReference>
<feature type="domain" description="FAD-binding PCMH-type" evidence="2">
    <location>
        <begin position="8"/>
        <end position="174"/>
    </location>
</feature>
<protein>
    <submittedName>
        <fullName evidence="3">Alditol oxidase</fullName>
    </submittedName>
</protein>
<sequence length="429" mass="46215">MRNWAGTITFGTTRVSRPESVDELRRIVAGSERVRALGSGHSFSGIMETAGSFVRLDGLPPAVDIDTEAGTATVTAGMRYADVAAELHRAGYALANLASLPDITVAGACATGTHGSGDTQRSLAAAVTGLEMVGPQGDLVELRRDVDQDTFAGSVVALGALGVVTRITVEIEPSFEVAQSVRVAVPLAEVQGRFDDVFGAAYSISVFTRWADDATVWLKRRTDRPMADLDLGTPARGPLNPVPGADPAPCTTQLGVPGPWHERLPHIRAGTAPRLGDELQSEYFLPRSAAPAAFAALRELGALLGPVLHVGEVRTVRGDDLWLSPAYERDSVTFHFTWIKDIVRVPPVIAAVEKALVPLGARTHWAKLTAMTGSEIRSGYRRAPDFQDLTRKFDPDGKFGNDFLDELFPTIETFFPQPTRETYAWKSDL</sequence>
<dbReference type="InterPro" id="IPR016167">
    <property type="entry name" value="FAD-bd_PCMH_sub1"/>
</dbReference>
<evidence type="ECO:0000313" key="3">
    <source>
        <dbReference type="EMBL" id="GAA2244530.1"/>
    </source>
</evidence>
<dbReference type="Pfam" id="PF01565">
    <property type="entry name" value="FAD_binding_4"/>
    <property type="match status" value="1"/>
</dbReference>
<dbReference type="EMBL" id="BAAART010000097">
    <property type="protein sequence ID" value="GAA2244530.1"/>
    <property type="molecule type" value="Genomic_DNA"/>
</dbReference>
<dbReference type="SUPFAM" id="SSF56176">
    <property type="entry name" value="FAD-binding/transporter-associated domain-like"/>
    <property type="match status" value="1"/>
</dbReference>
<dbReference type="PANTHER" id="PTHR43762">
    <property type="entry name" value="L-GULONOLACTONE OXIDASE"/>
    <property type="match status" value="1"/>
</dbReference>
<dbReference type="Gene3D" id="3.30.70.2530">
    <property type="match status" value="1"/>
</dbReference>
<dbReference type="Proteomes" id="UP001501474">
    <property type="component" value="Unassembled WGS sequence"/>
</dbReference>
<dbReference type="InterPro" id="IPR007173">
    <property type="entry name" value="ALO_C"/>
</dbReference>
<dbReference type="InterPro" id="IPR010031">
    <property type="entry name" value="FAD_lactone_oxidase-like"/>
</dbReference>
<dbReference type="PANTHER" id="PTHR43762:SF1">
    <property type="entry name" value="D-ARABINONO-1,4-LACTONE OXIDASE"/>
    <property type="match status" value="1"/>
</dbReference>
<evidence type="ECO:0000256" key="1">
    <source>
        <dbReference type="ARBA" id="ARBA00023002"/>
    </source>
</evidence>
<proteinExistence type="predicted"/>
<dbReference type="RefSeq" id="WP_234847071.1">
    <property type="nucleotide sequence ID" value="NZ_BAAART010000097.1"/>
</dbReference>
<name>A0ABN3DZG6_9ACTN</name>